<keyword evidence="1" id="KW-0812">Transmembrane</keyword>
<keyword evidence="3" id="KW-1185">Reference proteome</keyword>
<keyword evidence="1" id="KW-1133">Transmembrane helix</keyword>
<accession>A0A8J7KJS1</accession>
<gene>
    <name evidence="2" type="ORF">IW245_006909</name>
</gene>
<proteinExistence type="predicted"/>
<dbReference type="Proteomes" id="UP000622552">
    <property type="component" value="Unassembled WGS sequence"/>
</dbReference>
<evidence type="ECO:0000313" key="2">
    <source>
        <dbReference type="EMBL" id="MBG6140715.1"/>
    </source>
</evidence>
<organism evidence="2 3">
    <name type="scientific">Longispora fulva</name>
    <dbReference type="NCBI Taxonomy" id="619741"/>
    <lineage>
        <taxon>Bacteria</taxon>
        <taxon>Bacillati</taxon>
        <taxon>Actinomycetota</taxon>
        <taxon>Actinomycetes</taxon>
        <taxon>Micromonosporales</taxon>
        <taxon>Micromonosporaceae</taxon>
        <taxon>Longispora</taxon>
    </lineage>
</organism>
<evidence type="ECO:0000313" key="3">
    <source>
        <dbReference type="Proteomes" id="UP000622552"/>
    </source>
</evidence>
<keyword evidence="1" id="KW-0472">Membrane</keyword>
<sequence length="135" mass="15017">MTDPYLPVPYSGAPVYQPEPVLAQFGEIQVTPRVARTPAGEIPLRGSVWSITDQFMATQHTPTWAIVCAILGFFCLTIFSLLFLLAKETRFSGYVNVMVGNGRQMYTTRIPVMSQAQVAHIYNQVNYVRSVSLTA</sequence>
<reference evidence="2" key="1">
    <citation type="submission" date="2020-11" db="EMBL/GenBank/DDBJ databases">
        <title>Sequencing the genomes of 1000 actinobacteria strains.</title>
        <authorList>
            <person name="Klenk H.-P."/>
        </authorList>
    </citation>
    <scope>NUCLEOTIDE SEQUENCE</scope>
    <source>
        <strain evidence="2">DSM 45356</strain>
    </source>
</reference>
<feature type="transmembrane region" description="Helical" evidence="1">
    <location>
        <begin position="64"/>
        <end position="86"/>
    </location>
</feature>
<name>A0A8J7KJS1_9ACTN</name>
<dbReference type="RefSeq" id="WP_197007235.1">
    <property type="nucleotide sequence ID" value="NZ_BONS01000019.1"/>
</dbReference>
<protein>
    <submittedName>
        <fullName evidence="2">Uncharacterized protein</fullName>
    </submittedName>
</protein>
<dbReference type="EMBL" id="JADOUF010000001">
    <property type="protein sequence ID" value="MBG6140715.1"/>
    <property type="molecule type" value="Genomic_DNA"/>
</dbReference>
<evidence type="ECO:0000256" key="1">
    <source>
        <dbReference type="SAM" id="Phobius"/>
    </source>
</evidence>
<comment type="caution">
    <text evidence="2">The sequence shown here is derived from an EMBL/GenBank/DDBJ whole genome shotgun (WGS) entry which is preliminary data.</text>
</comment>
<dbReference type="AlphaFoldDB" id="A0A8J7KJS1"/>